<dbReference type="GO" id="GO:0000155">
    <property type="term" value="F:phosphorelay sensor kinase activity"/>
    <property type="evidence" value="ECO:0007669"/>
    <property type="project" value="InterPro"/>
</dbReference>
<keyword evidence="5" id="KW-0808">Transferase</keyword>
<keyword evidence="7" id="KW-0547">Nucleotide-binding</keyword>
<feature type="transmembrane region" description="Helical" evidence="13">
    <location>
        <begin position="144"/>
        <end position="166"/>
    </location>
</feature>
<evidence type="ECO:0000256" key="11">
    <source>
        <dbReference type="ARBA" id="ARBA00023012"/>
    </source>
</evidence>
<keyword evidence="17" id="KW-1185">Reference proteome</keyword>
<evidence type="ECO:0000256" key="9">
    <source>
        <dbReference type="ARBA" id="ARBA00022840"/>
    </source>
</evidence>
<dbReference type="InterPro" id="IPR005467">
    <property type="entry name" value="His_kinase_dom"/>
</dbReference>
<evidence type="ECO:0000256" key="10">
    <source>
        <dbReference type="ARBA" id="ARBA00022989"/>
    </source>
</evidence>
<dbReference type="InterPro" id="IPR036097">
    <property type="entry name" value="HisK_dim/P_sf"/>
</dbReference>
<dbReference type="RefSeq" id="WP_201672365.1">
    <property type="nucleotide sequence ID" value="NZ_JAEQNE010000001.1"/>
</dbReference>
<dbReference type="InterPro" id="IPR003660">
    <property type="entry name" value="HAMP_dom"/>
</dbReference>
<evidence type="ECO:0000256" key="3">
    <source>
        <dbReference type="ARBA" id="ARBA00012438"/>
    </source>
</evidence>
<dbReference type="InterPro" id="IPR004358">
    <property type="entry name" value="Sig_transdc_His_kin-like_C"/>
</dbReference>
<dbReference type="EMBL" id="JAEQNE010000001">
    <property type="protein sequence ID" value="MBL0389767.1"/>
    <property type="molecule type" value="Genomic_DNA"/>
</dbReference>
<dbReference type="PRINTS" id="PR00344">
    <property type="entry name" value="BCTRLSENSOR"/>
</dbReference>
<dbReference type="Pfam" id="PF02518">
    <property type="entry name" value="HATPase_c"/>
    <property type="match status" value="1"/>
</dbReference>
<dbReference type="SUPFAM" id="SSF55874">
    <property type="entry name" value="ATPase domain of HSP90 chaperone/DNA topoisomerase II/histidine kinase"/>
    <property type="match status" value="1"/>
</dbReference>
<dbReference type="Gene3D" id="1.10.287.130">
    <property type="match status" value="1"/>
</dbReference>
<accession>A0A936YXI3</accession>
<keyword evidence="10 13" id="KW-1133">Transmembrane helix</keyword>
<keyword evidence="9" id="KW-0067">ATP-binding</keyword>
<evidence type="ECO:0000256" key="12">
    <source>
        <dbReference type="ARBA" id="ARBA00023136"/>
    </source>
</evidence>
<dbReference type="InterPro" id="IPR036890">
    <property type="entry name" value="HATPase_C_sf"/>
</dbReference>
<evidence type="ECO:0000313" key="17">
    <source>
        <dbReference type="Proteomes" id="UP000599109"/>
    </source>
</evidence>
<keyword evidence="6 13" id="KW-0812">Transmembrane</keyword>
<dbReference type="GO" id="GO:0005524">
    <property type="term" value="F:ATP binding"/>
    <property type="evidence" value="ECO:0007669"/>
    <property type="project" value="UniProtKB-KW"/>
</dbReference>
<dbReference type="PANTHER" id="PTHR45436">
    <property type="entry name" value="SENSOR HISTIDINE KINASE YKOH"/>
    <property type="match status" value="1"/>
</dbReference>
<evidence type="ECO:0000259" key="15">
    <source>
        <dbReference type="PROSITE" id="PS50885"/>
    </source>
</evidence>
<keyword evidence="11" id="KW-0902">Two-component regulatory system</keyword>
<organism evidence="16 17">
    <name type="scientific">Ramlibacter monticola</name>
    <dbReference type="NCBI Taxonomy" id="1926872"/>
    <lineage>
        <taxon>Bacteria</taxon>
        <taxon>Pseudomonadati</taxon>
        <taxon>Pseudomonadota</taxon>
        <taxon>Betaproteobacteria</taxon>
        <taxon>Burkholderiales</taxon>
        <taxon>Comamonadaceae</taxon>
        <taxon>Ramlibacter</taxon>
    </lineage>
</organism>
<dbReference type="PROSITE" id="PS50109">
    <property type="entry name" value="HIS_KIN"/>
    <property type="match status" value="1"/>
</dbReference>
<dbReference type="CDD" id="cd00082">
    <property type="entry name" value="HisKA"/>
    <property type="match status" value="1"/>
</dbReference>
<dbReference type="EC" id="2.7.13.3" evidence="3"/>
<feature type="domain" description="Histidine kinase" evidence="14">
    <location>
        <begin position="220"/>
        <end position="432"/>
    </location>
</feature>
<gene>
    <name evidence="16" type="ORF">JJ685_01290</name>
</gene>
<dbReference type="SUPFAM" id="SSF47384">
    <property type="entry name" value="Homodimeric domain of signal transducing histidine kinase"/>
    <property type="match status" value="1"/>
</dbReference>
<keyword evidence="12 13" id="KW-0472">Membrane</keyword>
<comment type="caution">
    <text evidence="16">The sequence shown here is derived from an EMBL/GenBank/DDBJ whole genome shotgun (WGS) entry which is preliminary data.</text>
</comment>
<dbReference type="AlphaFoldDB" id="A0A936YXI3"/>
<evidence type="ECO:0000256" key="1">
    <source>
        <dbReference type="ARBA" id="ARBA00000085"/>
    </source>
</evidence>
<dbReference type="InterPro" id="IPR003661">
    <property type="entry name" value="HisK_dim/P_dom"/>
</dbReference>
<dbReference type="GO" id="GO:0005886">
    <property type="term" value="C:plasma membrane"/>
    <property type="evidence" value="ECO:0007669"/>
    <property type="project" value="TreeGrafter"/>
</dbReference>
<evidence type="ECO:0000256" key="7">
    <source>
        <dbReference type="ARBA" id="ARBA00022741"/>
    </source>
</evidence>
<evidence type="ECO:0000256" key="8">
    <source>
        <dbReference type="ARBA" id="ARBA00022777"/>
    </source>
</evidence>
<evidence type="ECO:0000256" key="4">
    <source>
        <dbReference type="ARBA" id="ARBA00022553"/>
    </source>
</evidence>
<evidence type="ECO:0000256" key="6">
    <source>
        <dbReference type="ARBA" id="ARBA00022692"/>
    </source>
</evidence>
<reference evidence="16 17" key="1">
    <citation type="journal article" date="2017" name="Int. J. Syst. Evol. Microbiol.">
        <title>Ramlibacter monticola sp. nov., isolated from forest soil.</title>
        <authorList>
            <person name="Chaudhary D.K."/>
            <person name="Kim J."/>
        </authorList>
    </citation>
    <scope>NUCLEOTIDE SEQUENCE [LARGE SCALE GENOMIC DNA]</scope>
    <source>
        <strain evidence="16 17">KACC 19175</strain>
    </source>
</reference>
<dbReference type="InterPro" id="IPR013727">
    <property type="entry name" value="2CSK_N"/>
</dbReference>
<sequence length="438" mass="46768">MAGKASWSLRRRLMWLVLAAIGVVTVLQAATAYRMALREADRMFDYHLEEVARSVHGGMPFAPGGDDSEYSVQVWGPDGSTIYRSLGRELPSQAVLGFSDSRINGIRLRIYTLQTPEHTIQIAQDLDARETRARALAANAVTPVLLLAPLLMLAVGAVIGGSLAPLARMRRQVATRAARDLSPLSAEGVPAEVQPLVDELNALFRRVHGTLEAQQHFVADAAHELRSPLTALKLQLQAAERARDEPARREATQQLGAGIERAIALVEQLLALARQEGAGEGAGEPVDLEELARQAVSELLPAAHAKQLDLGLATGEPVVVQGNREALHLILRNLLDNAIKYTPASGRVDIGLGHDAQGAWLAVDDSGPGVPEEDRTRVFDRFYRVPGTEAAGSGLGLAIVRAVAQRLGAQVRLDRSPTLGGARAEVRFPAPGAAGPAS</sequence>
<dbReference type="Gene3D" id="3.30.565.10">
    <property type="entry name" value="Histidine kinase-like ATPase, C-terminal domain"/>
    <property type="match status" value="1"/>
</dbReference>
<comment type="subcellular location">
    <subcellularLocation>
        <location evidence="2">Membrane</location>
        <topology evidence="2">Multi-pass membrane protein</topology>
    </subcellularLocation>
</comment>
<feature type="domain" description="HAMP" evidence="15">
    <location>
        <begin position="160"/>
        <end position="212"/>
    </location>
</feature>
<dbReference type="SMART" id="SM00388">
    <property type="entry name" value="HisKA"/>
    <property type="match status" value="1"/>
</dbReference>
<dbReference type="PANTHER" id="PTHR45436:SF14">
    <property type="entry name" value="SENSOR PROTEIN QSEC"/>
    <property type="match status" value="1"/>
</dbReference>
<evidence type="ECO:0000313" key="16">
    <source>
        <dbReference type="EMBL" id="MBL0389767.1"/>
    </source>
</evidence>
<evidence type="ECO:0000256" key="2">
    <source>
        <dbReference type="ARBA" id="ARBA00004141"/>
    </source>
</evidence>
<dbReference type="Pfam" id="PF00512">
    <property type="entry name" value="HisKA"/>
    <property type="match status" value="1"/>
</dbReference>
<dbReference type="Pfam" id="PF08521">
    <property type="entry name" value="2CSK_N"/>
    <property type="match status" value="1"/>
</dbReference>
<evidence type="ECO:0000259" key="14">
    <source>
        <dbReference type="PROSITE" id="PS50109"/>
    </source>
</evidence>
<dbReference type="InterPro" id="IPR050428">
    <property type="entry name" value="TCS_sensor_his_kinase"/>
</dbReference>
<keyword evidence="8 16" id="KW-0418">Kinase</keyword>
<protein>
    <recommendedName>
        <fullName evidence="3">histidine kinase</fullName>
        <ecNumber evidence="3">2.7.13.3</ecNumber>
    </recommendedName>
</protein>
<dbReference type="Proteomes" id="UP000599109">
    <property type="component" value="Unassembled WGS sequence"/>
</dbReference>
<comment type="catalytic activity">
    <reaction evidence="1">
        <text>ATP + protein L-histidine = ADP + protein N-phospho-L-histidine.</text>
        <dbReference type="EC" id="2.7.13.3"/>
    </reaction>
</comment>
<dbReference type="InterPro" id="IPR003594">
    <property type="entry name" value="HATPase_dom"/>
</dbReference>
<dbReference type="PROSITE" id="PS50885">
    <property type="entry name" value="HAMP"/>
    <property type="match status" value="1"/>
</dbReference>
<keyword evidence="4" id="KW-0597">Phosphoprotein</keyword>
<evidence type="ECO:0000256" key="5">
    <source>
        <dbReference type="ARBA" id="ARBA00022679"/>
    </source>
</evidence>
<proteinExistence type="predicted"/>
<name>A0A936YXI3_9BURK</name>
<evidence type="ECO:0000256" key="13">
    <source>
        <dbReference type="SAM" id="Phobius"/>
    </source>
</evidence>
<dbReference type="SMART" id="SM00387">
    <property type="entry name" value="HATPase_c"/>
    <property type="match status" value="1"/>
</dbReference>